<dbReference type="InterPro" id="IPR010435">
    <property type="entry name" value="C5a/SBT2-like_Fn3"/>
</dbReference>
<evidence type="ECO:0000256" key="2">
    <source>
        <dbReference type="ARBA" id="ARBA00022670"/>
    </source>
</evidence>
<evidence type="ECO:0000256" key="7">
    <source>
        <dbReference type="PROSITE-ProRule" id="PRU01240"/>
    </source>
</evidence>
<dbReference type="InterPro" id="IPR032675">
    <property type="entry name" value="LRR_dom_sf"/>
</dbReference>
<dbReference type="PROSITE" id="PS50835">
    <property type="entry name" value="IG_LIKE"/>
    <property type="match status" value="1"/>
</dbReference>
<dbReference type="InterPro" id="IPR023827">
    <property type="entry name" value="Peptidase_S8_Asp-AS"/>
</dbReference>
<feature type="compositionally biased region" description="Low complexity" evidence="9">
    <location>
        <begin position="2429"/>
        <end position="2440"/>
    </location>
</feature>
<comment type="similarity">
    <text evidence="1 7 8">Belongs to the peptidase S8 family.</text>
</comment>
<feature type="transmembrane region" description="Helical" evidence="10">
    <location>
        <begin position="2450"/>
        <end position="2473"/>
    </location>
</feature>
<dbReference type="SUPFAM" id="SSF52743">
    <property type="entry name" value="Subtilisin-like"/>
    <property type="match status" value="1"/>
</dbReference>
<dbReference type="CDD" id="cd07475">
    <property type="entry name" value="Peptidases_S8_C5a_Peptidase"/>
    <property type="match status" value="1"/>
</dbReference>
<dbReference type="GO" id="GO:0006508">
    <property type="term" value="P:proteolysis"/>
    <property type="evidence" value="ECO:0007669"/>
    <property type="project" value="UniProtKB-KW"/>
</dbReference>
<dbReference type="Gene3D" id="3.50.30.30">
    <property type="match status" value="1"/>
</dbReference>
<feature type="region of interest" description="Disordered" evidence="9">
    <location>
        <begin position="2347"/>
        <end position="2445"/>
    </location>
</feature>
<dbReference type="PROSITE" id="PS00137">
    <property type="entry name" value="SUBTILASE_HIS"/>
    <property type="match status" value="1"/>
</dbReference>
<reference evidence="12 13" key="1">
    <citation type="journal article" date="2018" name="Int. J. Syst. Evol. Microbiol.">
        <title>Rubneribacter badeniensis gen. nov., sp. nov. and Enteroscipio rubneri gen. nov., sp. nov., new members of the Eggerthellaceae isolated from human faeces.</title>
        <authorList>
            <person name="Danylec N."/>
            <person name="Gobl A."/>
            <person name="Stoll D.A."/>
            <person name="Hetzer B."/>
            <person name="Kulling S.E."/>
            <person name="Huch M."/>
        </authorList>
    </citation>
    <scope>NUCLEOTIDE SEQUENCE [LARGE SCALE GENOMIC DNA]</scope>
    <source>
        <strain evidence="12 13">ResAG-85</strain>
    </source>
</reference>
<dbReference type="InterPro" id="IPR000209">
    <property type="entry name" value="Peptidase_S8/S53_dom"/>
</dbReference>
<dbReference type="PROSITE" id="PS00138">
    <property type="entry name" value="SUBTILASE_SER"/>
    <property type="match status" value="1"/>
</dbReference>
<dbReference type="Gene3D" id="3.40.50.200">
    <property type="entry name" value="Peptidase S8/S53 domain"/>
    <property type="match status" value="1"/>
</dbReference>
<dbReference type="InterPro" id="IPR046450">
    <property type="entry name" value="PA_dom_sf"/>
</dbReference>
<evidence type="ECO:0000256" key="9">
    <source>
        <dbReference type="SAM" id="MobiDB-lite"/>
    </source>
</evidence>
<dbReference type="Gene3D" id="2.60.40.10">
    <property type="entry name" value="Immunoglobulins"/>
    <property type="match status" value="2"/>
</dbReference>
<accession>A0A2K2U491</accession>
<evidence type="ECO:0000256" key="4">
    <source>
        <dbReference type="ARBA" id="ARBA00022801"/>
    </source>
</evidence>
<dbReference type="InterPro" id="IPR003343">
    <property type="entry name" value="Big_2"/>
</dbReference>
<evidence type="ECO:0000256" key="5">
    <source>
        <dbReference type="ARBA" id="ARBA00022825"/>
    </source>
</evidence>
<keyword evidence="5 7" id="KW-0720">Serine protease</keyword>
<dbReference type="InterPro" id="IPR023828">
    <property type="entry name" value="Peptidase_S8_Ser-AS"/>
</dbReference>
<dbReference type="InterPro" id="IPR015500">
    <property type="entry name" value="Peptidase_S8_subtilisin-rel"/>
</dbReference>
<dbReference type="InterPro" id="IPR034216">
    <property type="entry name" value="C5a_Peptidase"/>
</dbReference>
<dbReference type="SMART" id="SM00635">
    <property type="entry name" value="BID_2"/>
    <property type="match status" value="2"/>
</dbReference>
<dbReference type="InterPro" id="IPR036852">
    <property type="entry name" value="Peptidase_S8/S53_dom_sf"/>
</dbReference>
<dbReference type="PANTHER" id="PTHR43806:SF11">
    <property type="entry name" value="CEREVISIN-RELATED"/>
    <property type="match status" value="1"/>
</dbReference>
<dbReference type="GO" id="GO:0004252">
    <property type="term" value="F:serine-type endopeptidase activity"/>
    <property type="evidence" value="ECO:0007669"/>
    <property type="project" value="UniProtKB-UniRule"/>
</dbReference>
<evidence type="ECO:0000256" key="10">
    <source>
        <dbReference type="SAM" id="Phobius"/>
    </source>
</evidence>
<sequence length="2478" mass="257457">MSSENERKRKGASQPSRLHGVLRGGMAFTLASTLMLPTTALADEPSIGSGTPRSEQNVVDELLKAEQAQTASTDATSDGVAEAAGEAFCAASEADAEAPDPNALIGSVAAGETDENSAGGGVLLTDPIADVDAEGNVTIIVQLEEGGSQGTTLLSSIFGTAKQDRHTYFKDKVRELATEADENGATLFSVADDPVQELHDYYHVIDGFAIKAPAAILNDIKALDGVKNAFIETQYSIPETQDSEGGVANEDALVMTGANEVEQTGEGQLVAIIDSGLDTDHEAFSGDLNDEAVALTEAEANDVISEVGVGAYVSEKIPFAYDYVDGDNDVNPSATAGEHGTHVAGIAAANGGEIRGTAPDAQIAFMKIAADSNGSLPDSAIIAALDDVMALGVDAVNMSFGLDASFAEGGASDTYADAFATLEAAGVTLNAAAGNAYSSALGNQSGSNLPYATDPDSSMISSPAAMGDAFAVASADVSAKRAYIASSDGTQIPYYELQSNSGATVQSFKDKVANGEYSVVDGGYGTEADAASLATKYPDQDWSKTFVLVKRGTSDGSELKLGQKVSNIWSFQSSVAAVIIYNNEPGDLSNGASDVNLWVPALTISQEAGEALLAQENPTVTVDHSKLMEASKDYNSSDFSSWGVTPDLKLKPEIMAPGGNVYSSVLDGQYAYMSGTSMATPQMTGIAAQVRQYVDEDAKFSALSDAEKGDIVTQLLMSTAKPVADGDSYVSPRHQGAGIANVPAATSTEVYATVEGAEEASRPKADLGDSANGQWSFTVTLHNTGATEHSYTLDTAALSEKVADGLMQQSSENWTGKGISVSYSGLSGDTVTVPANGTASVTVSITCEDVFKTWASANTPNGTFVDGFALFKAVEGDEGGVDLSVPFMGFYGDWGAVPVFDGSLVPEEPTDEEGSTNFAGDYHIYGTVEADANGYALGLNTLSTDAMDRFMMGDYSVVDRDKMVVSNKGFSTSPNQLTPLTGMLRNADNMKWTYKNAAGETVLEYSSDAVRKSYYYQSQGTVTWAEAFMNVQPVFQGVDQSGKQLPDGTYTLTRTATIAGTQDTQEETVSFYYDTTAPEISNIEYAGEGDERVMSFDVKDESFLGSVQFNDPAGSGYFLRVNPESDPEVGEDGMRTYHFEVKIADIKQAWDDVNAQVGGQLGDIPNTVSLYAWDYGQNGSAAASAVVTPVDATGITLSAEEVSLAPGQVGSISATVVPEDATDKAVTWASSDENVVKVDEDGTLTGVGVGAATITAASVSNPEIAATATVTVANVSADTGIIMSQENVSVAPNETLEIAAIVAPEYEGCTIEWTSSDESIATVAASEDDAAKAVISAGDNIGDVTVKATLTTESGKRHFAETNVQVRPANYDEFEIDDEGVLLYYKGNSTYVDIPNNVVEIGAEAFQATPVQTVVVPKSVKKIGDYAFRQAQALKSVIFEGIDDGTAQLEEIGREVFADTSDTFTEIAFPQSLKKMGEACFASTYIEKVDFGGLTEIPTNAVNYCSRFSTVTMSDQVTSIGDGAFGNTGIGEINLTNVEGRADAKGWPSGLESVGNGAFTGTWISDGNFPETLTHIGDSAFWGTKITDVDLSHVQHVGSSAFAGTGISELTISDSVTSVGSGAFSQMPSLTKVHIGKNVPANAFAALFRYSTGITEFTCDPEANCSVKDGVLFSKDGKTLITYTNGVAGHYDIPAGTEVIDFAAFEGGSVSSLSFPEGLTTVSDNAFTGCVQLKGEIILPSTMETIGGYGFSNNPQITFVDLGGTKSIGGSSFYSCAALTDIDFGDRLESIGAQAFGLGVPLFEVILPDTVTSIGDSAFTNNNALVKVHIGAGLQSGFDSIFTGCNNLAEITVSENNPVYSAQDNVLYGNVTYEEGATDYYGKPLYSGKHLLLALPTIEATELEIADGTEYIDNQAVRNLANLERVVLPESIKGLYTGAFNGCNALKEVVFEGEGPVFVYSNAFPAGNVEVIDFGNRIETIDGAFMMGAPKHLVIRGGNNGTFSDGLNIGNAAETVYIGSGMTTVGLSSWTAPKILVVGADVSSLSLPRVSSPSDITVYAIPGTTGYETAKQALASIGIADSYLKDYTELGVELTSDVATTPGATATVTAEVVGGVEGEKSFRFIQTNVDGSEAVLQDWSATNACAWTVPADGSVLRVEVRDATWLTAGTTLGSVEVPVITGDLPTEAITSIDGGETLTVGAQASDGAALTYQWYMDDVAIEGATDVSFTPVELGEHTYHCVVTATKDGASATATTSTATVTVYAAATAPVISSSLVSTVVEQGSTVTLSVDASTEDGGTLTYQWYKDGVAIEGATTSVYTPDTSEVGEHTYYVVITNTVGTAENAASVASGEATVTVTEASTPDPGPDPDPEPEPEPTPDPDEPVDPDEPTDPTDTDNPDDGTDEPGDTTGGSDNDGKGNGATGGNGNAADNGNNAAGGQNVMSKTGDVAPVAAVGAAGALSALIAAVAAFLRRRNA</sequence>
<dbReference type="InterPro" id="IPR036179">
    <property type="entry name" value="Ig-like_dom_sf"/>
</dbReference>
<dbReference type="GO" id="GO:0016020">
    <property type="term" value="C:membrane"/>
    <property type="evidence" value="ECO:0007669"/>
    <property type="project" value="InterPro"/>
</dbReference>
<keyword evidence="10" id="KW-0472">Membrane</keyword>
<evidence type="ECO:0000313" key="13">
    <source>
        <dbReference type="Proteomes" id="UP000236488"/>
    </source>
</evidence>
<dbReference type="EMBL" id="PPEL01000045">
    <property type="protein sequence ID" value="PNV65137.1"/>
    <property type="molecule type" value="Genomic_DNA"/>
</dbReference>
<dbReference type="SUPFAM" id="SSF49373">
    <property type="entry name" value="Invasin/intimin cell-adhesion fragments"/>
    <property type="match status" value="1"/>
</dbReference>
<dbReference type="Gene3D" id="2.60.40.1710">
    <property type="entry name" value="Subtilisin-like superfamily"/>
    <property type="match status" value="1"/>
</dbReference>
<proteinExistence type="inferred from homology"/>
<dbReference type="Gene3D" id="3.80.10.10">
    <property type="entry name" value="Ribonuclease Inhibitor"/>
    <property type="match status" value="4"/>
</dbReference>
<dbReference type="InterPro" id="IPR008964">
    <property type="entry name" value="Invasin/intimin_cell_adhesion"/>
</dbReference>
<dbReference type="RefSeq" id="WP_103262994.1">
    <property type="nucleotide sequence ID" value="NZ_PPEL01000045.1"/>
</dbReference>
<dbReference type="InterPro" id="IPR026906">
    <property type="entry name" value="LRR_5"/>
</dbReference>
<keyword evidence="13" id="KW-1185">Reference proteome</keyword>
<dbReference type="Pfam" id="PF02368">
    <property type="entry name" value="Big_2"/>
    <property type="match status" value="2"/>
</dbReference>
<dbReference type="InterPro" id="IPR050131">
    <property type="entry name" value="Peptidase_S8_subtilisin-like"/>
</dbReference>
<organism evidence="12 13">
    <name type="scientific">Rubneribacter badeniensis</name>
    <dbReference type="NCBI Taxonomy" id="2070688"/>
    <lineage>
        <taxon>Bacteria</taxon>
        <taxon>Bacillati</taxon>
        <taxon>Actinomycetota</taxon>
        <taxon>Coriobacteriia</taxon>
        <taxon>Eggerthellales</taxon>
        <taxon>Eggerthellaceae</taxon>
        <taxon>Rubneribacter</taxon>
    </lineage>
</organism>
<dbReference type="PROSITE" id="PS51892">
    <property type="entry name" value="SUBTILASE"/>
    <property type="match status" value="1"/>
</dbReference>
<evidence type="ECO:0000256" key="6">
    <source>
        <dbReference type="PIRSR" id="PIRSR615500-1"/>
    </source>
</evidence>
<comment type="caution">
    <text evidence="12">The sequence shown here is derived from an EMBL/GenBank/DDBJ whole genome shotgun (WGS) entry which is preliminary data.</text>
</comment>
<keyword evidence="3" id="KW-0732">Signal</keyword>
<dbReference type="SUPFAM" id="SSF48726">
    <property type="entry name" value="Immunoglobulin"/>
    <property type="match status" value="1"/>
</dbReference>
<feature type="compositionally biased region" description="Acidic residues" evidence="9">
    <location>
        <begin position="2368"/>
        <end position="2408"/>
    </location>
</feature>
<feature type="active site" description="Charge relay system" evidence="6 7">
    <location>
        <position position="677"/>
    </location>
</feature>
<feature type="active site" description="Charge relay system" evidence="6 7">
    <location>
        <position position="274"/>
    </location>
</feature>
<dbReference type="PROSITE" id="PS00136">
    <property type="entry name" value="SUBTILASE_ASP"/>
    <property type="match status" value="1"/>
</dbReference>
<protein>
    <recommendedName>
        <fullName evidence="11">Ig-like domain-containing protein</fullName>
    </recommendedName>
</protein>
<dbReference type="Pfam" id="PF06280">
    <property type="entry name" value="fn3_5"/>
    <property type="match status" value="1"/>
</dbReference>
<dbReference type="SUPFAM" id="SSF52058">
    <property type="entry name" value="L domain-like"/>
    <property type="match status" value="1"/>
</dbReference>
<gene>
    <name evidence="12" type="ORF">C2L80_08155</name>
</gene>
<dbReference type="InterPro" id="IPR007110">
    <property type="entry name" value="Ig-like_dom"/>
</dbReference>
<keyword evidence="2 7" id="KW-0645">Protease</keyword>
<feature type="domain" description="Ig-like" evidence="11">
    <location>
        <begin position="2270"/>
        <end position="2350"/>
    </location>
</feature>
<keyword evidence="10" id="KW-0812">Transmembrane</keyword>
<evidence type="ECO:0000256" key="3">
    <source>
        <dbReference type="ARBA" id="ARBA00022729"/>
    </source>
</evidence>
<keyword evidence="10" id="KW-1133">Transmembrane helix</keyword>
<dbReference type="SUPFAM" id="SSF52025">
    <property type="entry name" value="PA domain"/>
    <property type="match status" value="1"/>
</dbReference>
<evidence type="ECO:0000313" key="12">
    <source>
        <dbReference type="EMBL" id="PNV65137.1"/>
    </source>
</evidence>
<name>A0A2K2U491_9ACTN</name>
<dbReference type="Proteomes" id="UP000236488">
    <property type="component" value="Unassembled WGS sequence"/>
</dbReference>
<feature type="region of interest" description="Disordered" evidence="9">
    <location>
        <begin position="1"/>
        <end position="20"/>
    </location>
</feature>
<evidence type="ECO:0000256" key="8">
    <source>
        <dbReference type="RuleBase" id="RU003355"/>
    </source>
</evidence>
<dbReference type="PRINTS" id="PR00723">
    <property type="entry name" value="SUBTILISIN"/>
</dbReference>
<keyword evidence="4 7" id="KW-0378">Hydrolase</keyword>
<dbReference type="InterPro" id="IPR022398">
    <property type="entry name" value="Peptidase_S8_His-AS"/>
</dbReference>
<feature type="active site" description="Charge relay system" evidence="6 7">
    <location>
        <position position="339"/>
    </location>
</feature>
<dbReference type="Pfam" id="PF00082">
    <property type="entry name" value="Peptidase_S8"/>
    <property type="match status" value="1"/>
</dbReference>
<evidence type="ECO:0000256" key="1">
    <source>
        <dbReference type="ARBA" id="ARBA00011073"/>
    </source>
</evidence>
<dbReference type="PANTHER" id="PTHR43806">
    <property type="entry name" value="PEPTIDASE S8"/>
    <property type="match status" value="1"/>
</dbReference>
<evidence type="ECO:0000259" key="11">
    <source>
        <dbReference type="PROSITE" id="PS50835"/>
    </source>
</evidence>
<feature type="compositionally biased region" description="Gly residues" evidence="9">
    <location>
        <begin position="2419"/>
        <end position="2428"/>
    </location>
</feature>
<dbReference type="GO" id="GO:0005975">
    <property type="term" value="P:carbohydrate metabolic process"/>
    <property type="evidence" value="ECO:0007669"/>
    <property type="project" value="UniProtKB-ARBA"/>
</dbReference>
<dbReference type="InterPro" id="IPR013783">
    <property type="entry name" value="Ig-like_fold"/>
</dbReference>
<dbReference type="Gene3D" id="2.60.40.1080">
    <property type="match status" value="2"/>
</dbReference>
<dbReference type="Pfam" id="PF13306">
    <property type="entry name" value="LRR_5"/>
    <property type="match status" value="5"/>
</dbReference>